<evidence type="ECO:0000256" key="3">
    <source>
        <dbReference type="ARBA" id="ARBA00022448"/>
    </source>
</evidence>
<feature type="transmembrane region" description="Helical" evidence="9">
    <location>
        <begin position="367"/>
        <end position="387"/>
    </location>
</feature>
<dbReference type="PANTHER" id="PTHR32063:SF13">
    <property type="entry name" value="MULTIDRUG EFFLUX PUMP SUBUNIT ACRB-RELATED"/>
    <property type="match status" value="1"/>
</dbReference>
<evidence type="ECO:0000256" key="10">
    <source>
        <dbReference type="SAM" id="MobiDB-lite"/>
    </source>
</evidence>
<keyword evidence="8 9" id="KW-0472">Membrane</keyword>
<dbReference type="InterPro" id="IPR001036">
    <property type="entry name" value="Acrflvin-R"/>
</dbReference>
<proteinExistence type="inferred from homology"/>
<dbReference type="FunFam" id="3.30.70.1430:FF:000001">
    <property type="entry name" value="Efflux pump membrane transporter"/>
    <property type="match status" value="1"/>
</dbReference>
<feature type="transmembrane region" description="Helical" evidence="9">
    <location>
        <begin position="435"/>
        <end position="459"/>
    </location>
</feature>
<protein>
    <recommendedName>
        <fullName evidence="9">Efflux pump membrane transporter</fullName>
    </recommendedName>
</protein>
<feature type="transmembrane region" description="Helical" evidence="9">
    <location>
        <begin position="541"/>
        <end position="558"/>
    </location>
</feature>
<comment type="subcellular location">
    <subcellularLocation>
        <location evidence="1 9">Cell inner membrane</location>
        <topology evidence="1 9">Multi-pass membrane protein</topology>
    </subcellularLocation>
</comment>
<dbReference type="Pfam" id="PF00873">
    <property type="entry name" value="ACR_tran"/>
    <property type="match status" value="1"/>
</dbReference>
<feature type="transmembrane region" description="Helical" evidence="9">
    <location>
        <begin position="393"/>
        <end position="414"/>
    </location>
</feature>
<accession>A0A0A7PAX8</accession>
<dbReference type="Gene3D" id="3.30.2090.10">
    <property type="entry name" value="Multidrug efflux transporter AcrB TolC docking domain, DN and DC subdomains"/>
    <property type="match status" value="2"/>
</dbReference>
<dbReference type="SUPFAM" id="SSF82714">
    <property type="entry name" value="Multidrug efflux transporter AcrB TolC docking domain, DN and DC subdomains"/>
    <property type="match status" value="2"/>
</dbReference>
<feature type="transmembrane region" description="Helical" evidence="9">
    <location>
        <begin position="870"/>
        <end position="887"/>
    </location>
</feature>
<keyword evidence="12" id="KW-1185">Reference proteome</keyword>
<dbReference type="FunFam" id="3.30.2090.10:FF:000001">
    <property type="entry name" value="Efflux pump membrane transporter"/>
    <property type="match status" value="1"/>
</dbReference>
<feature type="transmembrane region" description="Helical" evidence="9">
    <location>
        <begin position="920"/>
        <end position="944"/>
    </location>
</feature>
<dbReference type="Gene3D" id="1.20.1640.10">
    <property type="entry name" value="Multidrug efflux transporter AcrB transmembrane domain"/>
    <property type="match status" value="2"/>
</dbReference>
<dbReference type="GO" id="GO:0009636">
    <property type="term" value="P:response to toxic substance"/>
    <property type="evidence" value="ECO:0007669"/>
    <property type="project" value="UniProtKB-ARBA"/>
</dbReference>
<dbReference type="NCBIfam" id="TIGR00915">
    <property type="entry name" value="2A0602"/>
    <property type="match status" value="1"/>
</dbReference>
<feature type="transmembrane region" description="Helical" evidence="9">
    <location>
        <begin position="1006"/>
        <end position="1028"/>
    </location>
</feature>
<keyword evidence="4" id="KW-1003">Cell membrane</keyword>
<dbReference type="EMBL" id="CP009122">
    <property type="protein sequence ID" value="AJA07226.1"/>
    <property type="molecule type" value="Genomic_DNA"/>
</dbReference>
<dbReference type="Gene3D" id="3.30.70.1440">
    <property type="entry name" value="Multidrug efflux transporter AcrB pore domain"/>
    <property type="match status" value="1"/>
</dbReference>
<dbReference type="GO" id="GO:0042910">
    <property type="term" value="F:xenobiotic transmembrane transporter activity"/>
    <property type="evidence" value="ECO:0007669"/>
    <property type="project" value="TreeGrafter"/>
</dbReference>
<dbReference type="GO" id="GO:0005886">
    <property type="term" value="C:plasma membrane"/>
    <property type="evidence" value="ECO:0007669"/>
    <property type="project" value="UniProtKB-SubCell"/>
</dbReference>
<evidence type="ECO:0000256" key="4">
    <source>
        <dbReference type="ARBA" id="ARBA00022475"/>
    </source>
</evidence>
<reference evidence="11 12" key="1">
    <citation type="journal article" date="2015" name="Int. J. Syst. Evol. Microbiol.">
        <title>Description of Sphingopyxis fribergensis sp. nov. - a soil bacterium with the ability to degrade styrene and phenylacetic acid.</title>
        <authorList>
            <person name="Oelschlagel M."/>
            <person name="Ruckert C."/>
            <person name="Kalinowski J."/>
            <person name="Schmidt G."/>
            <person name="Schlomann M."/>
            <person name="Tischler D."/>
        </authorList>
    </citation>
    <scope>NUCLEOTIDE SEQUENCE [LARGE SCALE GENOMIC DNA]</scope>
    <source>
        <strain evidence="11 12">Kp5.2</strain>
    </source>
</reference>
<dbReference type="SUPFAM" id="SSF82866">
    <property type="entry name" value="Multidrug efflux transporter AcrB transmembrane domain"/>
    <property type="match status" value="2"/>
</dbReference>
<comment type="similarity">
    <text evidence="2 9">Belongs to the resistance-nodulation-cell division (RND) (TC 2.A.6) family.</text>
</comment>
<dbReference type="Proteomes" id="UP000030907">
    <property type="component" value="Chromosome"/>
</dbReference>
<keyword evidence="7 9" id="KW-1133">Transmembrane helix</keyword>
<feature type="transmembrane region" description="Helical" evidence="9">
    <location>
        <begin position="341"/>
        <end position="360"/>
    </location>
</feature>
<evidence type="ECO:0000256" key="6">
    <source>
        <dbReference type="ARBA" id="ARBA00022692"/>
    </source>
</evidence>
<dbReference type="PANTHER" id="PTHR32063">
    <property type="match status" value="1"/>
</dbReference>
<dbReference type="Gene3D" id="3.30.70.1320">
    <property type="entry name" value="Multidrug efflux transporter AcrB pore domain like"/>
    <property type="match status" value="1"/>
</dbReference>
<dbReference type="STRING" id="1515612.SKP52_01430"/>
<sequence length="1062" mass="114700">MSRFFIDRPIFAWVVAIVIMLTGFLAIRSLPVNQYPNIAPPAVAISGIYPGASAQTVQDTVTQVIEQQLNGLDGLRYIKSESNADGSFMIIVTFDQGTNPDIAQVQVQNKLALATPLVPAEVQSQGIRVAKFQVNFMLIAGLVSMDGKLSDYDLGDYVVSKLQDPLTRTKGVGDFLVLGSQNAMRVWLDPTRLTSFNLTPLDVSNAIRTQNVQVSSGQLGALPSPKGLELNATIIGKTRYQTPDQFRNILLKVNPDGSQVRLSDVAKVELGAENFSIQAEYNKGKPAAGIALRLATGANALDTIKAVRATLKELEPGLPAGVKIIYPYDTAPVIGESINGVVHSLFEAICLVFVVMFVFLQNWRATIIPTLAVPVVLLGTFGVMAAFGFTINILTMFGLVLAIGLLVDDAIVVVENVERLMHEERLSPIEATRKSMGQISGALVGIGLVLSAVFVPMAFFGGSTGVIYRQFSVTIVAAMTLSVLVALIFTPALCATFLRPIEHGHEEKRGFFGWFNRWFDRLTQRFDTSVTRFVGARKRGMIAFVMIVALLAVLFPMIPTSFLPDEDQGTMFVQVQMPPNSSAERTRAVLSQVADYLMDEEGDSIDNVMSVTGFNFAGRGQSSGMAFVRLKPWEERKSSVFEISKRAMKRFSRIKDGTVIAFVPPSVMELGQATGFNLFLQDRDGLGHEKLMQARDKFLAMAAKNPALHMVRPNGMNDEPQYKVLIDDEKVRALGVSLNDVNATMSAAWGSAYVNDFIDKGRVKRVFIQGVPQSRISPEDFSEWYVLNKEGEMVSFASFATGEWTYGSPKLERYNGVSGIEIMGEPAPGKSSGEAMAAVEDIARSLPSGIHVAWTGLSYEERLSGSQAPALYALSLLIVFLCLAALYESWSIPLSVMLVVPLGVLGTVLATLGRGQGNDVFFQVGLLTTIGLSAKNAILIVEFARELVDREGKSLKDAAIEAARLRLRPIIMTSLAFTVGVIPLAVASGAGSGSKHAIGTGVVGGMIAATLLAIYFVPLFFVVVMGLFDKKKKADPADTDKGGPSPMPTREPALAGDGASGD</sequence>
<dbReference type="AlphaFoldDB" id="A0A0A7PAX8"/>
<feature type="transmembrane region" description="Helical" evidence="9">
    <location>
        <begin position="894"/>
        <end position="914"/>
    </location>
</feature>
<feature type="region of interest" description="Disordered" evidence="10">
    <location>
        <begin position="1033"/>
        <end position="1062"/>
    </location>
</feature>
<dbReference type="SUPFAM" id="SSF82693">
    <property type="entry name" value="Multidrug efflux transporter AcrB pore domain, PN1, PN2, PC1 and PC2 subdomains"/>
    <property type="match status" value="4"/>
</dbReference>
<dbReference type="GO" id="GO:0015562">
    <property type="term" value="F:efflux transmembrane transporter activity"/>
    <property type="evidence" value="ECO:0007669"/>
    <property type="project" value="InterPro"/>
</dbReference>
<comment type="caution">
    <text evidence="9">Lacks conserved residue(s) required for the propagation of feature annotation.</text>
</comment>
<evidence type="ECO:0000256" key="8">
    <source>
        <dbReference type="ARBA" id="ARBA00023136"/>
    </source>
</evidence>
<evidence type="ECO:0000256" key="1">
    <source>
        <dbReference type="ARBA" id="ARBA00004429"/>
    </source>
</evidence>
<evidence type="ECO:0000313" key="12">
    <source>
        <dbReference type="Proteomes" id="UP000030907"/>
    </source>
</evidence>
<dbReference type="NCBIfam" id="NF000282">
    <property type="entry name" value="RND_permease_1"/>
    <property type="match status" value="1"/>
</dbReference>
<evidence type="ECO:0000256" key="7">
    <source>
        <dbReference type="ARBA" id="ARBA00022989"/>
    </source>
</evidence>
<evidence type="ECO:0000256" key="5">
    <source>
        <dbReference type="ARBA" id="ARBA00022519"/>
    </source>
</evidence>
<dbReference type="OrthoDB" id="9807350at2"/>
<feature type="transmembrane region" description="Helical" evidence="9">
    <location>
        <begin position="471"/>
        <end position="498"/>
    </location>
</feature>
<dbReference type="RefSeq" id="WP_052207713.1">
    <property type="nucleotide sequence ID" value="NZ_CP009122.1"/>
</dbReference>
<dbReference type="Gene3D" id="3.30.70.1430">
    <property type="entry name" value="Multidrug efflux transporter AcrB pore domain"/>
    <property type="match status" value="2"/>
</dbReference>
<dbReference type="KEGG" id="sphk:SKP52_01430"/>
<dbReference type="InterPro" id="IPR004764">
    <property type="entry name" value="MdtF-like"/>
</dbReference>
<dbReference type="FunFam" id="1.20.1640.10:FF:000001">
    <property type="entry name" value="Efflux pump membrane transporter"/>
    <property type="match status" value="1"/>
</dbReference>
<keyword evidence="5 9" id="KW-0997">Cell inner membrane</keyword>
<evidence type="ECO:0000256" key="2">
    <source>
        <dbReference type="ARBA" id="ARBA00010942"/>
    </source>
</evidence>
<feature type="transmembrane region" description="Helical" evidence="9">
    <location>
        <begin position="965"/>
        <end position="986"/>
    </location>
</feature>
<organism evidence="11 12">
    <name type="scientific">Sphingopyxis fribergensis</name>
    <dbReference type="NCBI Taxonomy" id="1515612"/>
    <lineage>
        <taxon>Bacteria</taxon>
        <taxon>Pseudomonadati</taxon>
        <taxon>Pseudomonadota</taxon>
        <taxon>Alphaproteobacteria</taxon>
        <taxon>Sphingomonadales</taxon>
        <taxon>Sphingomonadaceae</taxon>
        <taxon>Sphingopyxis</taxon>
    </lineage>
</organism>
<name>A0A0A7PAX8_9SPHN</name>
<dbReference type="HOGENOM" id="CLU_002755_0_2_5"/>
<dbReference type="PRINTS" id="PR00702">
    <property type="entry name" value="ACRIFLAVINRP"/>
</dbReference>
<evidence type="ECO:0000256" key="9">
    <source>
        <dbReference type="RuleBase" id="RU364070"/>
    </source>
</evidence>
<dbReference type="InterPro" id="IPR027463">
    <property type="entry name" value="AcrB_DN_DC_subdom"/>
</dbReference>
<keyword evidence="6 9" id="KW-0812">Transmembrane</keyword>
<gene>
    <name evidence="11" type="primary">mexB1</name>
    <name evidence="11" type="ORF">SKP52_01430</name>
</gene>
<keyword evidence="3 9" id="KW-0813">Transport</keyword>
<evidence type="ECO:0000313" key="11">
    <source>
        <dbReference type="EMBL" id="AJA07226.1"/>
    </source>
</evidence>